<sequence>MTASQNEQLVAAAKTLYDIYKAKPVEERTPEEQAYIENYEDENNIPEESAQTDENTGKAEAFDPTSVEANTDLMALHIEKLEVQDKQGLKFKDPKYANFFSLKTTASAVSKQAPCKVSLEIATENVKDKEGQLHNNFGSYVADMLGLHCFSHINSRAVVNKAVKEQQLRKPYATVCAMHLETSRNTAVDGQENIKQGNVLVIHAEAPKYEHDDKHHIVRFKDILLSEVVPTENEPLTEQSYEVLGLRYKMTKWHITNKTEVGELIEQIRTIRPESIHEETFKAWSGVLAIALMTSQDLYNEMWQLMLDQCATHNIPKKVKLAAALSIVLPKYITFLENTGVPKDKHLVNSGLLRQLLSTTGYEITEMSKAFEEHGLAMKDNKAGLPLEALQATYANLPTDDKFKTYSQTLTK</sequence>
<feature type="region of interest" description="Disordered" evidence="1">
    <location>
        <begin position="27"/>
        <end position="58"/>
    </location>
</feature>
<organism evidence="2 3">
    <name type="scientific">Acinetobacter pittii</name>
    <name type="common">Acinetobacter genomosp. 3</name>
    <dbReference type="NCBI Taxonomy" id="48296"/>
    <lineage>
        <taxon>Bacteria</taxon>
        <taxon>Pseudomonadati</taxon>
        <taxon>Pseudomonadota</taxon>
        <taxon>Gammaproteobacteria</taxon>
        <taxon>Moraxellales</taxon>
        <taxon>Moraxellaceae</taxon>
        <taxon>Acinetobacter</taxon>
        <taxon>Acinetobacter calcoaceticus/baumannii complex</taxon>
    </lineage>
</organism>
<gene>
    <name evidence="2" type="ORF">G8E09_19330</name>
</gene>
<dbReference type="EMBL" id="CP049807">
    <property type="protein sequence ID" value="QIT19967.1"/>
    <property type="molecule type" value="Genomic_DNA"/>
</dbReference>
<proteinExistence type="predicted"/>
<keyword evidence="2" id="KW-0614">Plasmid</keyword>
<protein>
    <submittedName>
        <fullName evidence="2">Uncharacterized protein</fullName>
    </submittedName>
</protein>
<accession>A0A6H0G014</accession>
<dbReference type="Proteomes" id="UP000501692">
    <property type="component" value="Plasmid pA1254_1"/>
</dbReference>
<dbReference type="AlphaFoldDB" id="A0A6H0G014"/>
<name>A0A6H0G014_ACIPI</name>
<geneLocation type="plasmid" evidence="3">
    <name>pa1254_1</name>
</geneLocation>
<dbReference type="RefSeq" id="WP_167564453.1">
    <property type="nucleotide sequence ID" value="NZ_CP049807.1"/>
</dbReference>
<evidence type="ECO:0000313" key="3">
    <source>
        <dbReference type="Proteomes" id="UP000501692"/>
    </source>
</evidence>
<reference evidence="2 3" key="1">
    <citation type="submission" date="2020-03" db="EMBL/GenBank/DDBJ databases">
        <authorList>
            <person name="Zhang L."/>
            <person name="Han X."/>
            <person name="Chen Y."/>
            <person name="Yu Y."/>
        </authorList>
    </citation>
    <scope>NUCLEOTIDE SEQUENCE [LARGE SCALE GENOMIC DNA]</scope>
    <source>
        <strain evidence="2 3">A1254</strain>
        <plasmid evidence="3">pa1254_1</plasmid>
    </source>
</reference>
<evidence type="ECO:0000313" key="2">
    <source>
        <dbReference type="EMBL" id="QIT19967.1"/>
    </source>
</evidence>
<evidence type="ECO:0000256" key="1">
    <source>
        <dbReference type="SAM" id="MobiDB-lite"/>
    </source>
</evidence>